<name>A0AA39WUS3_9PEZI</name>
<dbReference type="EMBL" id="JAULSR010000004">
    <property type="protein sequence ID" value="KAK0621984.1"/>
    <property type="molecule type" value="Genomic_DNA"/>
</dbReference>
<keyword evidence="3" id="KW-1185">Reference proteome</keyword>
<comment type="caution">
    <text evidence="2">The sequence shown here is derived from an EMBL/GenBank/DDBJ whole genome shotgun (WGS) entry which is preliminary data.</text>
</comment>
<reference evidence="2" key="1">
    <citation type="submission" date="2023-06" db="EMBL/GenBank/DDBJ databases">
        <title>Genome-scale phylogeny and comparative genomics of the fungal order Sordariales.</title>
        <authorList>
            <consortium name="Lawrence Berkeley National Laboratory"/>
            <person name="Hensen N."/>
            <person name="Bonometti L."/>
            <person name="Westerberg I."/>
            <person name="Brannstrom I.O."/>
            <person name="Guillou S."/>
            <person name="Cros-Aarteil S."/>
            <person name="Calhoun S."/>
            <person name="Haridas S."/>
            <person name="Kuo A."/>
            <person name="Mondo S."/>
            <person name="Pangilinan J."/>
            <person name="Riley R."/>
            <person name="LaButti K."/>
            <person name="Andreopoulos B."/>
            <person name="Lipzen A."/>
            <person name="Chen C."/>
            <person name="Yanf M."/>
            <person name="Daum C."/>
            <person name="Ng V."/>
            <person name="Clum A."/>
            <person name="Steindorff A."/>
            <person name="Ohm R."/>
            <person name="Martin F."/>
            <person name="Silar P."/>
            <person name="Natvig D."/>
            <person name="Lalanne C."/>
            <person name="Gautier V."/>
            <person name="Ament-velasquez S.L."/>
            <person name="Kruys A."/>
            <person name="Hutchinson M.I."/>
            <person name="Powell A.J."/>
            <person name="Barry K."/>
            <person name="Miller A.N."/>
            <person name="Grigoriev I.V."/>
            <person name="Debuchy R."/>
            <person name="Gladieux P."/>
            <person name="Thoren M.H."/>
            <person name="Johannesson H."/>
        </authorList>
    </citation>
    <scope>NUCLEOTIDE SEQUENCE</scope>
    <source>
        <strain evidence="2">SMH3391-2</strain>
    </source>
</reference>
<dbReference type="AlphaFoldDB" id="A0AA39WUS3"/>
<protein>
    <submittedName>
        <fullName evidence="2">Uncharacterized protein</fullName>
    </submittedName>
</protein>
<proteinExistence type="predicted"/>
<feature type="region of interest" description="Disordered" evidence="1">
    <location>
        <begin position="1"/>
        <end position="28"/>
    </location>
</feature>
<sequence length="349" mass="38710">MAAPPPAFERVQGSPEPPSYRQQRDPDPDEILQPTILILDGQLIHAESVGSSPLYQLSRVIYVLSDATNSIKFERLDYRVRTLGDGTPSVSQRGKHLCNLQHYSPLFAAEYECGLEPVSGKGLGSVNIQKRRFPHSGFRAASTPSAEDRERDKNLPKERLLFNIKESHGIYEWSDADGTVVATQQDDNNERGQHLLLVAVPLSRRMMDGLVALWCLWLWHMHASNMRGSKGWKDALMQPVIGLAAGAWSVLNALWRQQRPTATTTGWILELGGLKQTEQRSGAVKAAARLDAKAKCQLRREKKGPLAIKVRILAIKVLGPKEGTATRQSRGFCCLLQGIYCQPTSHFGG</sequence>
<evidence type="ECO:0000313" key="3">
    <source>
        <dbReference type="Proteomes" id="UP001174934"/>
    </source>
</evidence>
<accession>A0AA39WUS3</accession>
<evidence type="ECO:0000256" key="1">
    <source>
        <dbReference type="SAM" id="MobiDB-lite"/>
    </source>
</evidence>
<gene>
    <name evidence="2" type="ORF">B0T17DRAFT_509276</name>
</gene>
<dbReference type="Proteomes" id="UP001174934">
    <property type="component" value="Unassembled WGS sequence"/>
</dbReference>
<organism evidence="2 3">
    <name type="scientific">Bombardia bombarda</name>
    <dbReference type="NCBI Taxonomy" id="252184"/>
    <lineage>
        <taxon>Eukaryota</taxon>
        <taxon>Fungi</taxon>
        <taxon>Dikarya</taxon>
        <taxon>Ascomycota</taxon>
        <taxon>Pezizomycotina</taxon>
        <taxon>Sordariomycetes</taxon>
        <taxon>Sordariomycetidae</taxon>
        <taxon>Sordariales</taxon>
        <taxon>Lasiosphaeriaceae</taxon>
        <taxon>Bombardia</taxon>
    </lineage>
</organism>
<evidence type="ECO:0000313" key="2">
    <source>
        <dbReference type="EMBL" id="KAK0621984.1"/>
    </source>
</evidence>